<comment type="catalytic activity">
    <reaction evidence="1">
        <text>Hydrolysis of terminal non-reducing N-acetyl-D-hexosamine residues in N-acetyl-beta-D-hexosaminides.</text>
        <dbReference type="EC" id="3.2.1.52"/>
    </reaction>
</comment>
<evidence type="ECO:0000313" key="6">
    <source>
        <dbReference type="EMBL" id="KAK9729794.1"/>
    </source>
</evidence>
<dbReference type="SUPFAM" id="SSF51445">
    <property type="entry name" value="(Trans)glycosidases"/>
    <property type="match status" value="1"/>
</dbReference>
<dbReference type="GO" id="GO:0004563">
    <property type="term" value="F:beta-N-acetylhexosaminidase activity"/>
    <property type="evidence" value="ECO:0007669"/>
    <property type="project" value="UniProtKB-EC"/>
</dbReference>
<evidence type="ECO:0000256" key="1">
    <source>
        <dbReference type="ARBA" id="ARBA00001231"/>
    </source>
</evidence>
<protein>
    <recommendedName>
        <fullName evidence="3">beta-N-acetylhexosaminidase</fullName>
        <ecNumber evidence="3">3.2.1.52</ecNumber>
    </recommendedName>
</protein>
<evidence type="ECO:0000256" key="4">
    <source>
        <dbReference type="ARBA" id="ARBA00022801"/>
    </source>
</evidence>
<evidence type="ECO:0000256" key="2">
    <source>
        <dbReference type="ARBA" id="ARBA00006285"/>
    </source>
</evidence>
<feature type="domain" description="Glycoside hydrolase family 20 catalytic" evidence="5">
    <location>
        <begin position="12"/>
        <end position="162"/>
    </location>
</feature>
<dbReference type="PANTHER" id="PTHR21040">
    <property type="entry name" value="BCDNA.GH04120"/>
    <property type="match status" value="1"/>
</dbReference>
<dbReference type="EMBL" id="JASPKY010000157">
    <property type="protein sequence ID" value="KAK9729794.1"/>
    <property type="molecule type" value="Genomic_DNA"/>
</dbReference>
<reference evidence="6 7" key="1">
    <citation type="journal article" date="2024" name="BMC Genomics">
        <title>De novo assembly and annotation of Popillia japonica's genome with initial clues to its potential as an invasive pest.</title>
        <authorList>
            <person name="Cucini C."/>
            <person name="Boschi S."/>
            <person name="Funari R."/>
            <person name="Cardaioli E."/>
            <person name="Iannotti N."/>
            <person name="Marturano G."/>
            <person name="Paoli F."/>
            <person name="Bruttini M."/>
            <person name="Carapelli A."/>
            <person name="Frati F."/>
            <person name="Nardi F."/>
        </authorList>
    </citation>
    <scope>NUCLEOTIDE SEQUENCE [LARGE SCALE GENOMIC DNA]</scope>
    <source>
        <strain evidence="6">DMR45628</strain>
    </source>
</reference>
<dbReference type="AlphaFoldDB" id="A0AAW1L759"/>
<dbReference type="PANTHER" id="PTHR21040:SF13">
    <property type="entry name" value="BETA-N-ACETYLHEXOSAMINIDASE"/>
    <property type="match status" value="1"/>
</dbReference>
<dbReference type="EC" id="3.2.1.52" evidence="3"/>
<accession>A0AAW1L759</accession>
<dbReference type="Proteomes" id="UP001458880">
    <property type="component" value="Unassembled WGS sequence"/>
</dbReference>
<proteinExistence type="inferred from homology"/>
<dbReference type="Pfam" id="PF00728">
    <property type="entry name" value="Glyco_hydro_20"/>
    <property type="match status" value="1"/>
</dbReference>
<dbReference type="CDD" id="cd06565">
    <property type="entry name" value="GH20_GcnA-like"/>
    <property type="match status" value="1"/>
</dbReference>
<dbReference type="Gene3D" id="3.20.20.80">
    <property type="entry name" value="Glycosidases"/>
    <property type="match status" value="1"/>
</dbReference>
<sequence>MFPYSGNILTQTSAKNAYTLREIQLINSLAMLNNLSVIPLVQTFGHLEFILKLKQFRFLREVERYPQVICPKHNMTLKMLSEMLDQIINAHPESTMIHIGADEVFYIGQCNTCRSIMHEKNISNDQLFLTHVKTIASLIKAKHPQLKVLIWDDGLRKIKEEELKNSNLSKLVEPVVWKYTTDVTLDINNELLDKYSNVFKTLWFASAFKGATGSFQYLPSISHHVLNHESWMKTYNYYKYKGLVEGIFITGWQRYDHFAMLCELLPVGIPSLAYSLAVLSGSEDLNSNTIVHLLDCKNYSFLTSVDIGMPYCKYPGAEVLEAVLKFHHFKRAYQKFKESSSVAGWLGNYNSDYNLSSPAIIDWVLTNLNDFLSELAKWQGTYIKPLYRDIDKMMAIANRLFIMDNWPRRP</sequence>
<dbReference type="GO" id="GO:0005975">
    <property type="term" value="P:carbohydrate metabolic process"/>
    <property type="evidence" value="ECO:0007669"/>
    <property type="project" value="InterPro"/>
</dbReference>
<dbReference type="InterPro" id="IPR015883">
    <property type="entry name" value="Glyco_hydro_20_cat"/>
</dbReference>
<name>A0AAW1L759_POPJA</name>
<dbReference type="InterPro" id="IPR017853">
    <property type="entry name" value="GH"/>
</dbReference>
<gene>
    <name evidence="6" type="ORF">QE152_g15762</name>
</gene>
<comment type="caution">
    <text evidence="6">The sequence shown here is derived from an EMBL/GenBank/DDBJ whole genome shotgun (WGS) entry which is preliminary data.</text>
</comment>
<dbReference type="InterPro" id="IPR038901">
    <property type="entry name" value="HEXDC-like"/>
</dbReference>
<evidence type="ECO:0000256" key="3">
    <source>
        <dbReference type="ARBA" id="ARBA00012663"/>
    </source>
</evidence>
<evidence type="ECO:0000313" key="7">
    <source>
        <dbReference type="Proteomes" id="UP001458880"/>
    </source>
</evidence>
<keyword evidence="4 6" id="KW-0378">Hydrolase</keyword>
<comment type="similarity">
    <text evidence="2">Belongs to the glycosyl hydrolase 20 family.</text>
</comment>
<keyword evidence="7" id="KW-1185">Reference proteome</keyword>
<evidence type="ECO:0000259" key="5">
    <source>
        <dbReference type="Pfam" id="PF00728"/>
    </source>
</evidence>
<organism evidence="6 7">
    <name type="scientific">Popillia japonica</name>
    <name type="common">Japanese beetle</name>
    <dbReference type="NCBI Taxonomy" id="7064"/>
    <lineage>
        <taxon>Eukaryota</taxon>
        <taxon>Metazoa</taxon>
        <taxon>Ecdysozoa</taxon>
        <taxon>Arthropoda</taxon>
        <taxon>Hexapoda</taxon>
        <taxon>Insecta</taxon>
        <taxon>Pterygota</taxon>
        <taxon>Neoptera</taxon>
        <taxon>Endopterygota</taxon>
        <taxon>Coleoptera</taxon>
        <taxon>Polyphaga</taxon>
        <taxon>Scarabaeiformia</taxon>
        <taxon>Scarabaeidae</taxon>
        <taxon>Rutelinae</taxon>
        <taxon>Popillia</taxon>
    </lineage>
</organism>